<dbReference type="Pfam" id="PF00892">
    <property type="entry name" value="EamA"/>
    <property type="match status" value="1"/>
</dbReference>
<dbReference type="STRING" id="1219032.GCA_001515545_02347"/>
<feature type="transmembrane region" description="Helical" evidence="1">
    <location>
        <begin position="45"/>
        <end position="66"/>
    </location>
</feature>
<dbReference type="GeneID" id="80803563"/>
<feature type="transmembrane region" description="Helical" evidence="1">
    <location>
        <begin position="289"/>
        <end position="309"/>
    </location>
</feature>
<sequence length="312" mass="33380">MSTPASPVSHAAASVRRATLFGLVAVLCWSSTVGLIRSVSEALGALGGAAMLYSVSAALLFAVQGVPRVAQLRSVSKVYLVGCGLLFVLYEICLSVAIGLAQDRAQSMELGMINYLWPSLTIVLAVLCRQQGARWWLWPGVALCIWGLVWVLSGDGAGSNLPWWQELLAHMRSNPLAYALAFAAAALWPVYSVLSRIHGGGFNGVGLFVLLTAVVLWVQWLAVDTVPLRWSWGVGLEVLAIGASTAIGYSCWEHGIQRGNLAVMAAGSYFAPVLSALWASLWLSVQPGWPFWQGVLLVTVGSLVCWGATRVR</sequence>
<dbReference type="OrthoDB" id="7065924at2"/>
<evidence type="ECO:0000256" key="1">
    <source>
        <dbReference type="SAM" id="Phobius"/>
    </source>
</evidence>
<keyword evidence="1" id="KW-0472">Membrane</keyword>
<feature type="transmembrane region" description="Helical" evidence="1">
    <location>
        <begin position="20"/>
        <end position="39"/>
    </location>
</feature>
<name>A0A2A7UQM8_COMTR</name>
<feature type="transmembrane region" description="Helical" evidence="1">
    <location>
        <begin position="229"/>
        <end position="249"/>
    </location>
</feature>
<accession>A0A2A7UQM8</accession>
<dbReference type="AlphaFoldDB" id="A0A2A7UQM8"/>
<dbReference type="NCBIfam" id="NF008676">
    <property type="entry name" value="PRK11689.1"/>
    <property type="match status" value="1"/>
</dbReference>
<feature type="domain" description="EamA" evidence="2">
    <location>
        <begin position="177"/>
        <end position="304"/>
    </location>
</feature>
<dbReference type="SUPFAM" id="SSF103481">
    <property type="entry name" value="Multidrug resistance efflux transporter EmrE"/>
    <property type="match status" value="1"/>
</dbReference>
<evidence type="ECO:0000313" key="4">
    <source>
        <dbReference type="Proteomes" id="UP000220246"/>
    </source>
</evidence>
<feature type="transmembrane region" description="Helical" evidence="1">
    <location>
        <begin position="201"/>
        <end position="223"/>
    </location>
</feature>
<keyword evidence="4" id="KW-1185">Reference proteome</keyword>
<feature type="transmembrane region" description="Helical" evidence="1">
    <location>
        <begin position="176"/>
        <end position="194"/>
    </location>
</feature>
<dbReference type="InterPro" id="IPR000620">
    <property type="entry name" value="EamA_dom"/>
</dbReference>
<feature type="transmembrane region" description="Helical" evidence="1">
    <location>
        <begin position="112"/>
        <end position="128"/>
    </location>
</feature>
<evidence type="ECO:0000259" key="2">
    <source>
        <dbReference type="Pfam" id="PF00892"/>
    </source>
</evidence>
<gene>
    <name evidence="3" type="ORF">CRM82_02270</name>
</gene>
<keyword evidence="1" id="KW-0812">Transmembrane</keyword>
<dbReference type="Proteomes" id="UP000220246">
    <property type="component" value="Unassembled WGS sequence"/>
</dbReference>
<keyword evidence="1" id="KW-1133">Transmembrane helix</keyword>
<feature type="transmembrane region" description="Helical" evidence="1">
    <location>
        <begin position="135"/>
        <end position="153"/>
    </location>
</feature>
<proteinExistence type="predicted"/>
<feature type="transmembrane region" description="Helical" evidence="1">
    <location>
        <begin position="261"/>
        <end position="283"/>
    </location>
</feature>
<protein>
    <submittedName>
        <fullName evidence="3">Methyl viologen resistance protein YddG</fullName>
    </submittedName>
</protein>
<evidence type="ECO:0000313" key="3">
    <source>
        <dbReference type="EMBL" id="PEH87588.1"/>
    </source>
</evidence>
<dbReference type="InterPro" id="IPR037185">
    <property type="entry name" value="EmrE-like"/>
</dbReference>
<comment type="caution">
    <text evidence="3">The sequence shown here is derived from an EMBL/GenBank/DDBJ whole genome shotgun (WGS) entry which is preliminary data.</text>
</comment>
<dbReference type="RefSeq" id="WP_066538091.1">
    <property type="nucleotide sequence ID" value="NZ_PDEA01000001.1"/>
</dbReference>
<organism evidence="3 4">
    <name type="scientific">Comamonas terrigena</name>
    <dbReference type="NCBI Taxonomy" id="32013"/>
    <lineage>
        <taxon>Bacteria</taxon>
        <taxon>Pseudomonadati</taxon>
        <taxon>Pseudomonadota</taxon>
        <taxon>Betaproteobacteria</taxon>
        <taxon>Burkholderiales</taxon>
        <taxon>Comamonadaceae</taxon>
        <taxon>Comamonas</taxon>
    </lineage>
</organism>
<feature type="transmembrane region" description="Helical" evidence="1">
    <location>
        <begin position="78"/>
        <end position="100"/>
    </location>
</feature>
<dbReference type="EMBL" id="PDEA01000001">
    <property type="protein sequence ID" value="PEH87588.1"/>
    <property type="molecule type" value="Genomic_DNA"/>
</dbReference>
<dbReference type="GO" id="GO:0016020">
    <property type="term" value="C:membrane"/>
    <property type="evidence" value="ECO:0007669"/>
    <property type="project" value="InterPro"/>
</dbReference>
<reference evidence="4" key="1">
    <citation type="submission" date="2017-09" db="EMBL/GenBank/DDBJ databases">
        <title>FDA dAtabase for Regulatory Grade micrObial Sequences (FDA-ARGOS): Supporting development and validation of Infectious Disease Dx tests.</title>
        <authorList>
            <person name="Minogue T."/>
            <person name="Wolcott M."/>
            <person name="Wasieloski L."/>
            <person name="Aguilar W."/>
            <person name="Moore D."/>
            <person name="Tallon L."/>
            <person name="Sadzewicz L."/>
            <person name="Ott S."/>
            <person name="Zhao X."/>
            <person name="Nagaraj S."/>
            <person name="Vavikolanu K."/>
            <person name="Aluvathingal J."/>
            <person name="Nadendla S."/>
            <person name="Sichtig H."/>
        </authorList>
    </citation>
    <scope>NUCLEOTIDE SEQUENCE [LARGE SCALE GENOMIC DNA]</scope>
    <source>
        <strain evidence="4">FDAARGOS_394</strain>
    </source>
</reference>